<keyword evidence="1" id="KW-0812">Transmembrane</keyword>
<dbReference type="EMBL" id="LT629776">
    <property type="protein sequence ID" value="SDS50565.1"/>
    <property type="molecule type" value="Genomic_DNA"/>
</dbReference>
<evidence type="ECO:0000256" key="1">
    <source>
        <dbReference type="SAM" id="Phobius"/>
    </source>
</evidence>
<keyword evidence="4" id="KW-1185">Reference proteome</keyword>
<evidence type="ECO:0000313" key="3">
    <source>
        <dbReference type="EMBL" id="SDS50565.1"/>
    </source>
</evidence>
<dbReference type="AlphaFoldDB" id="A0A1H1SRL4"/>
<proteinExistence type="predicted"/>
<sequence length="180" mass="18857">MNLPQPVAVAIWVVVGLVLVALVVRGFVRMRRRGVDTIGDLPGRPDDLGEIVLGAVDVTYVSSTLAGEALARVGVHHLGDRSRGTATVHENGVVVERSGSAPLYVGRSALEGVHITNGMVGKQLGTGTIVVLTWKAPATAPNDSITLDTGLHVRRTSDREQLIAAIDALVPSTIDGEETS</sequence>
<accession>A0A1H1SRL4</accession>
<feature type="domain" description="PH" evidence="2">
    <location>
        <begin position="38"/>
        <end position="166"/>
    </location>
</feature>
<organism evidence="3 4">
    <name type="scientific">Paraoerskovia marina</name>
    <dbReference type="NCBI Taxonomy" id="545619"/>
    <lineage>
        <taxon>Bacteria</taxon>
        <taxon>Bacillati</taxon>
        <taxon>Actinomycetota</taxon>
        <taxon>Actinomycetes</taxon>
        <taxon>Micrococcales</taxon>
        <taxon>Cellulomonadaceae</taxon>
        <taxon>Paraoerskovia</taxon>
    </lineage>
</organism>
<evidence type="ECO:0000313" key="4">
    <source>
        <dbReference type="Proteomes" id="UP000185663"/>
    </source>
</evidence>
<dbReference type="Pfam" id="PF25362">
    <property type="entry name" value="bPH_11"/>
    <property type="match status" value="1"/>
</dbReference>
<keyword evidence="1" id="KW-1133">Transmembrane helix</keyword>
<dbReference type="eggNOG" id="COG0505">
    <property type="taxonomic scope" value="Bacteria"/>
</dbReference>
<dbReference type="InterPro" id="IPR057446">
    <property type="entry name" value="PH_bac"/>
</dbReference>
<name>A0A1H1SRL4_9CELL</name>
<dbReference type="Proteomes" id="UP000185663">
    <property type="component" value="Chromosome I"/>
</dbReference>
<keyword evidence="1" id="KW-0472">Membrane</keyword>
<dbReference type="STRING" id="545619.SAMN04489860_1700"/>
<feature type="transmembrane region" description="Helical" evidence="1">
    <location>
        <begin position="6"/>
        <end position="28"/>
    </location>
</feature>
<gene>
    <name evidence="3" type="ORF">SAMN04489860_1700</name>
</gene>
<reference evidence="3 4" key="1">
    <citation type="submission" date="2016-10" db="EMBL/GenBank/DDBJ databases">
        <authorList>
            <person name="de Groot N.N."/>
        </authorList>
    </citation>
    <scope>NUCLEOTIDE SEQUENCE [LARGE SCALE GENOMIC DNA]</scope>
    <source>
        <strain evidence="3 4">DSM 22126</strain>
    </source>
</reference>
<dbReference type="RefSeq" id="WP_052367093.1">
    <property type="nucleotide sequence ID" value="NZ_LT629776.1"/>
</dbReference>
<dbReference type="OrthoDB" id="3826692at2"/>
<protein>
    <recommendedName>
        <fullName evidence="2">PH domain-containing protein</fullName>
    </recommendedName>
</protein>
<evidence type="ECO:0000259" key="2">
    <source>
        <dbReference type="Pfam" id="PF25362"/>
    </source>
</evidence>